<comment type="function">
    <text evidence="5 6">Structural component of flagellum, the bacterial motility apparatus. Part of the rod structure of flagellar basal body.</text>
</comment>
<evidence type="ECO:0000256" key="3">
    <source>
        <dbReference type="ARBA" id="ARBA00014376"/>
    </source>
</evidence>
<keyword evidence="8" id="KW-0969">Cilium</keyword>
<dbReference type="GO" id="GO:0030694">
    <property type="term" value="C:bacterial-type flagellum basal body, rod"/>
    <property type="evidence" value="ECO:0007669"/>
    <property type="project" value="InterPro"/>
</dbReference>
<evidence type="ECO:0000256" key="4">
    <source>
        <dbReference type="ARBA" id="ARBA00023143"/>
    </source>
</evidence>
<sequence>MINGNNGFERTLGILEKSLSANVQRKNIIANNLANVDTPNFKRSDLNFESELKRALDYEASATVHLKANMTHERHIPFATPRMWSEVQATRRLDYLSEVKQNGNNVDLDREVVERAKADRMYDLLTSATRFQFNQVSIVVR</sequence>
<comment type="subcellular location">
    <subcellularLocation>
        <location evidence="1 6">Bacterial flagellum basal body</location>
    </subcellularLocation>
</comment>
<comment type="similarity">
    <text evidence="2 6">Belongs to the flagella basal body rod proteins family.</text>
</comment>
<keyword evidence="9" id="KW-1185">Reference proteome</keyword>
<proteinExistence type="inferred from homology"/>
<comment type="subunit">
    <text evidence="6">The basal body constitutes a major portion of the flagellar organelle and consists of a number of rings mounted on a central rod.</text>
</comment>
<dbReference type="Pfam" id="PF00460">
    <property type="entry name" value="Flg_bb_rod"/>
    <property type="match status" value="1"/>
</dbReference>
<accession>A0A968GFR0</accession>
<keyword evidence="4 6" id="KW-0975">Bacterial flagellum</keyword>
<dbReference type="EMBL" id="JAATLK010000001">
    <property type="protein sequence ID" value="NIZ47440.1"/>
    <property type="molecule type" value="Genomic_DNA"/>
</dbReference>
<name>A0A968GFR0_9SPIO</name>
<dbReference type="PIRSF" id="PIRSF002889">
    <property type="entry name" value="Rod_FlgB"/>
    <property type="match status" value="1"/>
</dbReference>
<evidence type="ECO:0000313" key="9">
    <source>
        <dbReference type="Proteomes" id="UP000752013"/>
    </source>
</evidence>
<evidence type="ECO:0000313" key="8">
    <source>
        <dbReference type="EMBL" id="NIZ47440.1"/>
    </source>
</evidence>
<reference evidence="8" key="1">
    <citation type="submission" date="2020-03" db="EMBL/GenBank/DDBJ databases">
        <title>Spirochaetal bacteria isolated from arthropods constitute a novel genus Entomospira genus novum within the order Spirochaetales.</title>
        <authorList>
            <person name="Grana-Miraglia L."/>
            <person name="Sikutova S."/>
            <person name="Fingerle V."/>
            <person name="Sing A."/>
            <person name="Castillo-Ramirez S."/>
            <person name="Margos G."/>
            <person name="Rudolf I."/>
        </authorList>
    </citation>
    <scope>NUCLEOTIDE SEQUENCE</scope>
    <source>
        <strain evidence="8">BR208</strain>
    </source>
</reference>
<evidence type="ECO:0000256" key="6">
    <source>
        <dbReference type="PIRNR" id="PIRNR002889"/>
    </source>
</evidence>
<evidence type="ECO:0000259" key="7">
    <source>
        <dbReference type="Pfam" id="PF00460"/>
    </source>
</evidence>
<keyword evidence="8" id="KW-0282">Flagellum</keyword>
<comment type="caution">
    <text evidence="8">The sequence shown here is derived from an EMBL/GenBank/DDBJ whole genome shotgun (WGS) entry which is preliminary data.</text>
</comment>
<feature type="domain" description="Flagellar basal body rod protein N-terminal" evidence="7">
    <location>
        <begin position="19"/>
        <end position="42"/>
    </location>
</feature>
<dbReference type="AlphaFoldDB" id="A0A968GFR0"/>
<keyword evidence="8" id="KW-0966">Cell projection</keyword>
<dbReference type="NCBIfam" id="TIGR01396">
    <property type="entry name" value="FlgB"/>
    <property type="match status" value="1"/>
</dbReference>
<dbReference type="InterPro" id="IPR001444">
    <property type="entry name" value="Flag_bb_rod_N"/>
</dbReference>
<organism evidence="8 9">
    <name type="scientific">Entomospira nematocerorum</name>
    <dbReference type="NCBI Taxonomy" id="2719987"/>
    <lineage>
        <taxon>Bacteria</taxon>
        <taxon>Pseudomonadati</taxon>
        <taxon>Spirochaetota</taxon>
        <taxon>Spirochaetia</taxon>
        <taxon>Spirochaetales</taxon>
        <taxon>Spirochaetaceae</taxon>
        <taxon>Entomospira</taxon>
    </lineage>
</organism>
<evidence type="ECO:0000256" key="1">
    <source>
        <dbReference type="ARBA" id="ARBA00004117"/>
    </source>
</evidence>
<gene>
    <name evidence="8" type="primary">flgB</name>
    <name evidence="8" type="ORF">HCT46_05890</name>
</gene>
<dbReference type="Proteomes" id="UP000752013">
    <property type="component" value="Unassembled WGS sequence"/>
</dbReference>
<dbReference type="RefSeq" id="WP_167703854.1">
    <property type="nucleotide sequence ID" value="NZ_CP118168.1"/>
</dbReference>
<protein>
    <recommendedName>
        <fullName evidence="3 6">Flagellar basal body rod protein FlgB</fullName>
    </recommendedName>
</protein>
<dbReference type="GO" id="GO:0071973">
    <property type="term" value="P:bacterial-type flagellum-dependent cell motility"/>
    <property type="evidence" value="ECO:0007669"/>
    <property type="project" value="InterPro"/>
</dbReference>
<evidence type="ECO:0000256" key="2">
    <source>
        <dbReference type="ARBA" id="ARBA00009677"/>
    </source>
</evidence>
<evidence type="ECO:0000256" key="5">
    <source>
        <dbReference type="ARBA" id="ARBA00024934"/>
    </source>
</evidence>
<dbReference type="InterPro" id="IPR006300">
    <property type="entry name" value="FlgB"/>
</dbReference>